<dbReference type="InterPro" id="IPR007486">
    <property type="entry name" value="YebE"/>
</dbReference>
<accession>A0A2P2EDY9</accession>
<dbReference type="EMBL" id="BFBR01000011">
    <property type="protein sequence ID" value="GBF59261.1"/>
    <property type="molecule type" value="Genomic_DNA"/>
</dbReference>
<dbReference type="SUPFAM" id="SSF158682">
    <property type="entry name" value="TerB-like"/>
    <property type="match status" value="1"/>
</dbReference>
<dbReference type="InterPro" id="IPR029024">
    <property type="entry name" value="TerB-like"/>
</dbReference>
<dbReference type="Gene3D" id="1.10.3680.10">
    <property type="entry name" value="TerB-like"/>
    <property type="match status" value="1"/>
</dbReference>
<comment type="caution">
    <text evidence="1">The sequence shown here is derived from an EMBL/GenBank/DDBJ whole genome shotgun (WGS) entry which is preliminary data.</text>
</comment>
<reference evidence="1" key="1">
    <citation type="journal article" date="2018" name="Genome Announc.">
        <title>Draft Genome Sequence of "Candidatus Phycosocius bacilliformis," an Alphaproteobacterial Ectosymbiont of the Hydrocarbon-Producing Green Alga Botryococcus braunii.</title>
        <authorList>
            <person name="Tanabe Y."/>
            <person name="Yamaguchi H."/>
            <person name="Watanabe M.M."/>
        </authorList>
    </citation>
    <scope>NUCLEOTIDE SEQUENCE [LARGE SCALE GENOMIC DNA]</scope>
    <source>
        <strain evidence="1">BOTRYCO-2</strain>
    </source>
</reference>
<evidence type="ECO:0000313" key="2">
    <source>
        <dbReference type="Proteomes" id="UP000245086"/>
    </source>
</evidence>
<dbReference type="OrthoDB" id="5459344at2"/>
<keyword evidence="2" id="KW-1185">Reference proteome</keyword>
<evidence type="ECO:0000313" key="1">
    <source>
        <dbReference type="EMBL" id="GBF59261.1"/>
    </source>
</evidence>
<dbReference type="RefSeq" id="WP_108986148.1">
    <property type="nucleotide sequence ID" value="NZ_BFBR01000011.1"/>
</dbReference>
<organism evidence="1 2">
    <name type="scientific">Candidatus Phycosocius bacilliformis</name>
    <dbReference type="NCBI Taxonomy" id="1445552"/>
    <lineage>
        <taxon>Bacteria</taxon>
        <taxon>Pseudomonadati</taxon>
        <taxon>Pseudomonadota</taxon>
        <taxon>Alphaproteobacteria</taxon>
        <taxon>Caulobacterales</taxon>
        <taxon>Caulobacterales incertae sedis</taxon>
        <taxon>Candidatus Phycosocius</taxon>
    </lineage>
</organism>
<dbReference type="CDD" id="cd07178">
    <property type="entry name" value="terB_like_YebE"/>
    <property type="match status" value="1"/>
</dbReference>
<dbReference type="AlphaFoldDB" id="A0A2P2EDY9"/>
<protein>
    <submittedName>
        <fullName evidence="1">Inner membrane protein YebE</fullName>
    </submittedName>
</protein>
<name>A0A2P2EDY9_9PROT</name>
<dbReference type="Proteomes" id="UP000245086">
    <property type="component" value="Unassembled WGS sequence"/>
</dbReference>
<gene>
    <name evidence="1" type="primary">yebE</name>
    <name evidence="1" type="ORF">PbB2_02954</name>
</gene>
<proteinExistence type="predicted"/>
<dbReference type="Pfam" id="PF04391">
    <property type="entry name" value="DUF533"/>
    <property type="match status" value="1"/>
</dbReference>
<sequence length="226" mass="23337">MFDANKILSALQSELPKAMAALKTEGQAGLDRVKTDADAKNIALGAGAAGMLGGLLLSGVAGKFGRQAATLGGLAALGTLAYNAYQKHQGQSGADTAPEGAFLPSNASDREAVGKATIRAMISAMKADGQIEAAEKAKLFDHLAKIDLSDAEKAFLFDELSKPLDIHQVVADATSPELAVEIYAASLVAINTQGPAEKAYLADLATRLKLDPGLVTRLHDEALLPA</sequence>